<feature type="transmembrane region" description="Helical" evidence="1">
    <location>
        <begin position="2533"/>
        <end position="2553"/>
    </location>
</feature>
<dbReference type="EMBL" id="JNBR01000563">
    <property type="protein sequence ID" value="OQR90983.1"/>
    <property type="molecule type" value="Genomic_DNA"/>
</dbReference>
<feature type="transmembrane region" description="Helical" evidence="1">
    <location>
        <begin position="3268"/>
        <end position="3288"/>
    </location>
</feature>
<feature type="transmembrane region" description="Helical" evidence="1">
    <location>
        <begin position="1483"/>
        <end position="1504"/>
    </location>
</feature>
<keyword evidence="3" id="KW-1185">Reference proteome</keyword>
<evidence type="ECO:0000313" key="2">
    <source>
        <dbReference type="EMBL" id="OQR90983.1"/>
    </source>
</evidence>
<organism evidence="2 3">
    <name type="scientific">Achlya hypogyna</name>
    <name type="common">Oomycete</name>
    <name type="synonym">Protoachlya hypogyna</name>
    <dbReference type="NCBI Taxonomy" id="1202772"/>
    <lineage>
        <taxon>Eukaryota</taxon>
        <taxon>Sar</taxon>
        <taxon>Stramenopiles</taxon>
        <taxon>Oomycota</taxon>
        <taxon>Saprolegniomycetes</taxon>
        <taxon>Saprolegniales</taxon>
        <taxon>Achlyaceae</taxon>
        <taxon>Achlya</taxon>
    </lineage>
</organism>
<feature type="transmembrane region" description="Helical" evidence="1">
    <location>
        <begin position="1525"/>
        <end position="1544"/>
    </location>
</feature>
<evidence type="ECO:0000256" key="1">
    <source>
        <dbReference type="SAM" id="Phobius"/>
    </source>
</evidence>
<keyword evidence="1" id="KW-0472">Membrane</keyword>
<gene>
    <name evidence="2" type="ORF">ACHHYP_05092</name>
</gene>
<dbReference type="STRING" id="1202772.A0A1V9YZ91"/>
<proteinExistence type="predicted"/>
<protein>
    <submittedName>
        <fullName evidence="2">Uncharacterized protein</fullName>
    </submittedName>
</protein>
<feature type="transmembrane region" description="Helical" evidence="1">
    <location>
        <begin position="634"/>
        <end position="655"/>
    </location>
</feature>
<reference evidence="2 3" key="1">
    <citation type="journal article" date="2014" name="Genome Biol. Evol.">
        <title>The secreted proteins of Achlya hypogyna and Thraustotheca clavata identify the ancestral oomycete secretome and reveal gene acquisitions by horizontal gene transfer.</title>
        <authorList>
            <person name="Misner I."/>
            <person name="Blouin N."/>
            <person name="Leonard G."/>
            <person name="Richards T.A."/>
            <person name="Lane C.E."/>
        </authorList>
    </citation>
    <scope>NUCLEOTIDE SEQUENCE [LARGE SCALE GENOMIC DNA]</scope>
    <source>
        <strain evidence="2 3">ATCC 48635</strain>
    </source>
</reference>
<feature type="transmembrane region" description="Helical" evidence="1">
    <location>
        <begin position="892"/>
        <end position="912"/>
    </location>
</feature>
<accession>A0A1V9YZ91</accession>
<keyword evidence="1" id="KW-0812">Transmembrane</keyword>
<name>A0A1V9YZ91_ACHHY</name>
<feature type="transmembrane region" description="Helical" evidence="1">
    <location>
        <begin position="1564"/>
        <end position="1582"/>
    </location>
</feature>
<feature type="transmembrane region" description="Helical" evidence="1">
    <location>
        <begin position="756"/>
        <end position="778"/>
    </location>
</feature>
<keyword evidence="1" id="KW-1133">Transmembrane helix</keyword>
<feature type="transmembrane region" description="Helical" evidence="1">
    <location>
        <begin position="587"/>
        <end position="613"/>
    </location>
</feature>
<feature type="transmembrane region" description="Helical" evidence="1">
    <location>
        <begin position="27"/>
        <end position="46"/>
    </location>
</feature>
<feature type="transmembrane region" description="Helical" evidence="1">
    <location>
        <begin position="2362"/>
        <end position="2386"/>
    </location>
</feature>
<sequence>MPTKRPVLPAGEKYTHGQSYVRHHRGWSALGFAYIWLTVGCGFYYLSIVASHAMTDYWWKNYNVSGVQTFVAQVFHNHLVSSASSVQPTAIGSALPVFFGARSTVIAQSAAYARRLLLSNHSTTLLDVITAIRRAGFDAAAGYFTPLCWVDFNQTMELALSAARQRRCQTVFHANAAVYLEAIMRNVAEADYAASTYGPSFAATIFYYANSQHWLASVWATPYLSVADEAAYWRASGLTTWQSQLQNLFQCGISETISVVSALNLRQAVTISQVPYVMRNFGLWTTVQSFSGTWNIVTQAKNWGATLVRTGPGFLELQWDNAAATVVINATRSGLGAYGTIDLIAVAVPASLGRFYETFQTALYAAVVTGDAAADAFLSLSTIPLTPTPTAWLTANATFYTGNPMCLATIPAPFVMDSFGYDDACTTQDALTITPRQSSIVFAVAAAGVSSESIADVCGINAQVTECEALLHAALRVYTAVPSLTNVVTALRTAAAIDVADISMVQLVLVGDSTPTMLVQPMITTSDPWVLYGWITLFDWVAGSREVVQMLGDVASVTIMSREYATTPLSASAAEVPSSACQYVGYIIYYVSGALTAVVAVMSAFGAMIRGNVLGRNLFQMNRVVGPVWIGRPFLFLRAMSAIMLLSTASIELVYENGLTRFVESPRTVIESAVVAGEATWLTYVFNDVLVPLTAEYTRIYAPLSSVASWLILFAWDSASPFRVSATLAASCTNVQLGTQLRCTGGSLVIGSFARLAASVVVNALCTLGTYIIVRFVYRRAAKETVPFEPHLSIAAPSHAFLAKSALDVGFMDDVCCIMSGMIPLHKTMLFDTKLWVSLGHVTSQRSGYLLTGTSFRYHEPPHPDLCRARPSSKNVIGHIVMGWQNSIRLRALLGCGYLVSTLLGNYTYLVLTGAKMANDFWWDGFNSTGHQTFVSNWFNSQLLLVTSSNGSIAIDDPVFADGSQAYSSANTQVSTAAFYTDFLQEDANAVANVIAGLRKMDGCAVPEIFTAYCWVDLSRQWEVAATDARQARCAATQRANGAVYMEALLRNVDLDGFTRCWGSALSTAVLNALGETNVGSKWWPGIVAINQALSVSEEVDHWKANGLRRYETQWQNFKHLGVIETFAIQNAFGYNYPLTLKSSNASYALTTQTTLQLYWGWSSDLWAVRANTSGIGGLSLVRGSSNYAYINTSTSLVHAANGTYITPMQAPFYFVQELIGPFGTIDARRVAVPPSLRALTGSLKGHFNGLKVDNVLMQKAINAVANPGSFFILPAAWANAYGYYMGTVLCDLGTLSSSVQPCFSAPGSCTSNSLEQLQSSTTEVLQALILTGIGHEPTTNATLAAICTHESQSPQQCETMLAQGLNILHTFATKSSMSEFYAQGQLVQATIHAEVRIEMIQAMVVGNESVFSRRPYFDAADPHLDLFAWLYLFSWASGSREVITFTGDTGSLTTMSAESMALLTAANALELPTSLSTYIRSAIQYITILLVLVALMVLGYIIGNKGYIEGLNMMEINRVAGIVWVGRPFLALRGMTAICLLATARLDLVRTGELYYLESAATVWYTTVLASGEMGWLVYIINDVFSVWTAEYTMGYAVKSGIVAWGASGLWSLVSPVTHAVTVDRSCSLDAVDYQAVCTAGVLAIGSFERLCGLVGAAFGSALVCYLVERRLNPELAGAPAHSDSLLLSSPGRYMFEKEHWEGHGVYYMDKASGVINGVLSFEYRHQLYLFDIKMWRKYTIDRSKFPTFNNESSIHAIPLISTKVRRLISRRSRLSNVADSDPLGSNAFAETAPHATLVASKQATRLELVWELLGVVYVVASLTLSFAALDVFSTHMATNVLVADFATTVGVVVQTFNNALATAASVPKLDLLSGSLAISPQIHLGVDPAYPRMLMYSKLTTPPVAITGLRNLAVGQVVKMVTLYCWADHGRQWEMAYTAARQRRCLANDADNAAVYLESVLRNIPLTTWIANTGGKFEQCVGKPIRTSGPAGAAWYSSLLNHTWSTVGEEVRVWEERQLHHFTLQYGSGFGMGLVESLIVENALGVQSTLLLKSIPLVNRWVFRTTCVFNDLIYNDFYAIRKNESLIRSSPNYFGLSDPTQIEAYDVGLPLNAVDQTIHDQLGALGNIDAKWLAPPAALVTAVMEFKETLLAQMVAQASIEAAVGAIGVVPLTPTPPQWADKSLRFFGGNPMCAYGSPLPFVQTAFAFDDVCSAQLPLTIEWNAFNSLFAWSVVGANAGSSACTLCPSNEQHDCASVVSATAAAHISLGLSDHLAVPAIEHMELALFQIVLNQSQISLQQQLLLEPAWAIYGWAMVYDWVLNQREVLSVQGDIRQFNLISAKYAPTPYDASPPPGGLGPYMLRLGSIITYTLAAVAAIALLLWLPTRPTGSRWFYFWPVAGSVWMSRNLMAVRGFMAVTCLASAPLRVVTSTVLQRLDTGPRSPFLSCILAGESLWLGYFLHDILLPLTYVTIRETAPYSSFLAWVVVVILDRSAPPLLSATLDRQCTSINMDYMITCASGALTLGSWHRALTIGTIHIASVALCVLWAVLRHRHRAGAEPHMLLPLSAIAPVVHLWEPAAEVMELNDVASWVAGMLHVSYGGSNYMFDFKLWRLVALEDHGMVRANGKSEFRRSSKLAVDMPSRRLIQQTQQDAQRRQGSVWAYACTRPLLFLVGLMYLGFTIFGNVLYINVLQASMANDFGWASFNTSGTHVFLANLFNKRLLITTQDSVSLDSPALSDLSQSYAGSTALVNWYPTVAQRQLFDTSAALAAAVQGLRTMDPAYMPWMLTPYCWLDVGKQWEMASTATRQTRCIKMAINGAVYLETSLRNFHDGAAWSAAWGDSFQVGIAAYLETTIAGATWLQTVFTTDTTIAAEVAYWQAHGIASYELQWQNFKTTGFSDEMVITTALGLNYQLPLMASASAFHLDRQTSMRMYWAFASDLWAVAANSTRIGGRSLLRGAPNFAFANSTSTQLLFDNYTLVAPLMAGLVALEAATGPFNANDMVYVPCPTILRSAYGELVAALANLTVIDRAAQDSFLALPVKSYIGQVPGDLLFDPTAKIVGGNVMCGDDLPAASPTSALAALFGSDSMCFWWHFEYLRPSATGLLLAVVGFDAAHKLVPATDFAGFCRLDVYAETHCSEIYEASYNYSLKYSGAFDELRKQASELEAHIYNLNVSLVQYITRNGSAPELYARNIFDPRDRAWPLFGWGYLYEWVIGQREVVSIRGDAGTLTAISTHMNLLSMPLSTHDIPNRLSYVCQQSAIYLTILFIGITGVIILYVVAARGVVEGANLFELNRIVGHVWVGRTLVIVRSLTALWLLNTSTLALQVNGAATYFTLPPLAWYKTLLAASELTWLNYILNDLLSCATRQITISYAWKSTLCTWFFTVLWTVQSPQQYQARIDRTCTHINMDGGLLCTSAYIEIGSLTRVVWDLVIVVCSVVVMASFEGWRRSHELPLEVPTLLLSSSSLYMLDFDDWSDGGNYYLDQASGVLAGLVTLYWGNDLYVFDIKSWRLYVSPISTKLLRRQLQRTIPITKLR</sequence>
<feature type="transmembrane region" description="Helical" evidence="1">
    <location>
        <begin position="2673"/>
        <end position="2693"/>
    </location>
</feature>
<comment type="caution">
    <text evidence="2">The sequence shown here is derived from an EMBL/GenBank/DDBJ whole genome shotgun (WGS) entry which is preliminary data.</text>
</comment>
<dbReference type="Proteomes" id="UP000243579">
    <property type="component" value="Unassembled WGS sequence"/>
</dbReference>
<feature type="transmembrane region" description="Helical" evidence="1">
    <location>
        <begin position="1594"/>
        <end position="1615"/>
    </location>
</feature>
<evidence type="ECO:0000313" key="3">
    <source>
        <dbReference type="Proteomes" id="UP000243579"/>
    </source>
</evidence>